<gene>
    <name evidence="2" type="ORF">CGL56_10755</name>
</gene>
<sequence>MYRFLLSLPVLFLACGPANGPTQAAAEADAPAARTVPTLEKVWETDTSLTTVESVYYDADRGRLYTANIENGPWEMDGQGSIGIVTPEGEVTNARWTTGLNAPKGMGTHNGMLYVADIDAVVEIDLESGEIANRYVLEGAAGLNDIDIADDGTIYVSDSQTGRVHRGTPGTGWEVATEGMERPNGVLVTSAGVLLGDTGAETLSRLKEDGSREVLVQGVQPDGIVALEDGGYLVSRWGGEIHYVSPDWKATSIFTSSAEQDKTADIFYLPESQLVLVPTFFGNRVVAYRVNWEG</sequence>
<organism evidence="2 3">
    <name type="scientific">Neolewinella marina</name>
    <dbReference type="NCBI Taxonomy" id="438751"/>
    <lineage>
        <taxon>Bacteria</taxon>
        <taxon>Pseudomonadati</taxon>
        <taxon>Bacteroidota</taxon>
        <taxon>Saprospiria</taxon>
        <taxon>Saprospirales</taxon>
        <taxon>Lewinellaceae</taxon>
        <taxon>Neolewinella</taxon>
    </lineage>
</organism>
<evidence type="ECO:0000313" key="2">
    <source>
        <dbReference type="EMBL" id="PHK98178.1"/>
    </source>
</evidence>
<protein>
    <submittedName>
        <fullName evidence="2">ATP-binding protein</fullName>
    </submittedName>
</protein>
<feature type="chain" id="PRO_5013713013" evidence="1">
    <location>
        <begin position="21"/>
        <end position="294"/>
    </location>
</feature>
<keyword evidence="2" id="KW-0547">Nucleotide-binding</keyword>
<feature type="signal peptide" evidence="1">
    <location>
        <begin position="1"/>
        <end position="20"/>
    </location>
</feature>
<evidence type="ECO:0000256" key="1">
    <source>
        <dbReference type="SAM" id="SignalP"/>
    </source>
</evidence>
<dbReference type="InterPro" id="IPR011042">
    <property type="entry name" value="6-blade_b-propeller_TolB-like"/>
</dbReference>
<dbReference type="PROSITE" id="PS51257">
    <property type="entry name" value="PROKAR_LIPOPROTEIN"/>
    <property type="match status" value="1"/>
</dbReference>
<dbReference type="SUPFAM" id="SSF63829">
    <property type="entry name" value="Calcium-dependent phosphotriesterase"/>
    <property type="match status" value="1"/>
</dbReference>
<keyword evidence="2" id="KW-0067">ATP-binding</keyword>
<keyword evidence="1" id="KW-0732">Signal</keyword>
<keyword evidence="3" id="KW-1185">Reference proteome</keyword>
<dbReference type="GO" id="GO:0005524">
    <property type="term" value="F:ATP binding"/>
    <property type="evidence" value="ECO:0007669"/>
    <property type="project" value="UniProtKB-KW"/>
</dbReference>
<dbReference type="Proteomes" id="UP000226437">
    <property type="component" value="Unassembled WGS sequence"/>
</dbReference>
<reference evidence="2 3" key="1">
    <citation type="submission" date="2017-10" db="EMBL/GenBank/DDBJ databases">
        <title>The draft genome sequence of Lewinella marina KCTC 32374.</title>
        <authorList>
            <person name="Wang K."/>
        </authorList>
    </citation>
    <scope>NUCLEOTIDE SEQUENCE [LARGE SCALE GENOMIC DNA]</scope>
    <source>
        <strain evidence="2 3">MKG-38</strain>
    </source>
</reference>
<name>A0A2G0CDX4_9BACT</name>
<dbReference type="EMBL" id="PDLO01000004">
    <property type="protein sequence ID" value="PHK98178.1"/>
    <property type="molecule type" value="Genomic_DNA"/>
</dbReference>
<proteinExistence type="predicted"/>
<dbReference type="Gene3D" id="2.120.10.30">
    <property type="entry name" value="TolB, C-terminal domain"/>
    <property type="match status" value="1"/>
</dbReference>
<accession>A0A2G0CDX4</accession>
<dbReference type="AlphaFoldDB" id="A0A2G0CDX4"/>
<comment type="caution">
    <text evidence="2">The sequence shown here is derived from an EMBL/GenBank/DDBJ whole genome shotgun (WGS) entry which is preliminary data.</text>
</comment>
<evidence type="ECO:0000313" key="3">
    <source>
        <dbReference type="Proteomes" id="UP000226437"/>
    </source>
</evidence>